<proteinExistence type="predicted"/>
<organism evidence="3 4">
    <name type="scientific">Pseudomonas brassicacearum</name>
    <dbReference type="NCBI Taxonomy" id="930166"/>
    <lineage>
        <taxon>Bacteria</taxon>
        <taxon>Pseudomonadati</taxon>
        <taxon>Pseudomonadota</taxon>
        <taxon>Gammaproteobacteria</taxon>
        <taxon>Pseudomonadales</taxon>
        <taxon>Pseudomonadaceae</taxon>
        <taxon>Pseudomonas</taxon>
    </lineage>
</organism>
<feature type="region of interest" description="Disordered" evidence="1">
    <location>
        <begin position="1301"/>
        <end position="1329"/>
    </location>
</feature>
<sequence>MSTSLPYFLPETLILREQLTERQLARNFTLSDLDWLDAVYLANHTARTTLDAPMTVESIVLKPKGQAAIELAGAFIMSPAPGAGAFLYTPSRGLEKFDSQQLLKFELSKWLKIPAQATGLLRYLSIAQRNQFNPADEFTLDARVIDGAVFEEQQRIITQNQLQNAQGLLNELVELPSCTSMIEQYLNVKLAESFPGVDQRETRVNSFVTERISDASSASVSSVRRVSTQSLSETVLAYYISNAWPVGQTREFTNPKRTLEPDTTSRKVNDNLLWERSIPGLAAGLTEHLKGQLNAFWQHKVTTGQSRQDFFAQAIRDKYAASLLDQRQQINISAQQYQTLMTLLINDATTSGPSSTPPRVEKIRLTELGKQSTDLCNTLIISNPDEPQSDTFLYTQAQGLRVFPNHAEVKADLLDTLKTISKRDDLLNSVARNERTILLGFSSPSIETTPLSGLVFRDMQQDIAKKQLLNLDYVLGLYRRGKGAIDIDALFDNVLDVRAMIDNQLLALNSHDRWSTCLAPSWRESSAAENTSKPATSVLESARQSLQQLEILHTDIVKRMSSQPTIQRSATAMLNSGLATLNLGHLLASNIYVNRYSSPPDESEARPPGSSLGLVEHFLARFSERTNPIDDSPNVGFFAAPSAGLSLKFPGLNVQTVNTLVDDALTDFPEHLRQVQNAFPNMKPALVTAMLAGLRTELQLRALNQTIRAADQAVVETVLNSLEHHTRHSLNGFLPGAFFLTLKAAGTNTLASLANCFLLTERGGLDPEHSGRAILWTPAQGFEAFSSLSHIKTELNRRLRSPDERPALLENLKRSERSYHQDYSLNSLEPIVGNLLEHRQQSYAELRKAELEQVLGSKLSSSQFQNLWQIRMTQSIPPTNLQRAMEIAQALITQHSLPGWFGMAPVQDQQLQIELLEQYRNNVEADKDYLHGIRSLTDFAQEKLSTLLRTTYNPSIHAPDDIKITLTPANTSTPLQLSLAEYALSHHDDMEGTNLKVESRTALALPPEMLAETLTRQVKRLNIGAEYLKHLQTLLAPNSQGLTERQQRFARQLPWQLMQHAHTEMLQKRLTGGAFSFIQQIMDMPDAIARAAVNNAKAIIRPLELVASSGATAVKALGLYLIGPQPGTQGPQVLYAPYSQSHHLKEYKDEAALLAELTAPGALQQWVLRSLPDAARATFAPLFASPAGTTPSISLASNPVKGHLFKQLFSENIEVLFKLLGCQSAAKAHEAWNAVKHAFTSGVNSALQFIPGKLAYPLVVWNSFKLFKSSAEALQEHHWRRGIGDFVKGAAQMVMLRQSMPETPEGVSDTSAAVTPLPSPSPSPPTVDAESSWPNIDITAEQRTELQSHEVTDIALQDLHEDSSLALYRDPITRRQYAPVEGKVFRIEKHGEQWKITNEHEAGPIVYKNARLQWSTRNPLILGARVVSRITNRLYSNPVARRGFNIHASGMGAIRRLYRHKASMITEALNLATRYAKNSKDNLRLLVPGSPPNTQTLKFIKEFFDLRIVESVHIEKIKKVIDDVLSALIAPSLNSPTSKRFAIGYQRHSSRHTKGEIMAFTLIPDSEQLLYLTRSFFKPELGYENLLTAPFNVDAHARAVTLIHELTHQVCQTEDITYLNACHPHLDLINDSTPFGRLVKAGLQEDQRNALSLSTPRNELFQVTNLITGLKTDPLIGSASQMILNRVLGITEGQTLDDARRIFRTDPLKRVEIILGNADSVALLISKMGRRLESIPSPTGSLEEALGGISTP</sequence>
<gene>
    <name evidence="3" type="ORF">BK659_24760</name>
</gene>
<dbReference type="InterPro" id="IPR024079">
    <property type="entry name" value="MetalloPept_cat_dom_sf"/>
</dbReference>
<evidence type="ECO:0000313" key="4">
    <source>
        <dbReference type="Proteomes" id="UP000286071"/>
    </source>
</evidence>
<protein>
    <recommendedName>
        <fullName evidence="2">Dermonecrotic toxin N-terminal domain-containing protein</fullName>
    </recommendedName>
</protein>
<dbReference type="Pfam" id="PF20178">
    <property type="entry name" value="ToxA_N"/>
    <property type="match status" value="2"/>
</dbReference>
<evidence type="ECO:0000313" key="3">
    <source>
        <dbReference type="EMBL" id="RON01726.1"/>
    </source>
</evidence>
<feature type="domain" description="Dermonecrotic toxin N-terminal" evidence="2">
    <location>
        <begin position="285"/>
        <end position="429"/>
    </location>
</feature>
<dbReference type="Proteomes" id="UP000286071">
    <property type="component" value="Unassembled WGS sequence"/>
</dbReference>
<accession>A0A423GVV3</accession>
<dbReference type="RefSeq" id="WP_123428288.1">
    <property type="nucleotide sequence ID" value="NZ_MOBJ01000034.1"/>
</dbReference>
<evidence type="ECO:0000259" key="2">
    <source>
        <dbReference type="Pfam" id="PF20178"/>
    </source>
</evidence>
<name>A0A423GVV3_9PSED</name>
<comment type="caution">
    <text evidence="3">The sequence shown here is derived from an EMBL/GenBank/DDBJ whole genome shotgun (WGS) entry which is preliminary data.</text>
</comment>
<dbReference type="EMBL" id="MOBJ01000034">
    <property type="protein sequence ID" value="RON01726.1"/>
    <property type="molecule type" value="Genomic_DNA"/>
</dbReference>
<feature type="domain" description="Dermonecrotic toxin N-terminal" evidence="2">
    <location>
        <begin position="932"/>
        <end position="1158"/>
    </location>
</feature>
<dbReference type="OrthoDB" id="7032306at2"/>
<dbReference type="Gene3D" id="3.40.390.10">
    <property type="entry name" value="Collagenase (Catalytic Domain)"/>
    <property type="match status" value="1"/>
</dbReference>
<evidence type="ECO:0000256" key="1">
    <source>
        <dbReference type="SAM" id="MobiDB-lite"/>
    </source>
</evidence>
<reference evidence="3 4" key="1">
    <citation type="submission" date="2016-10" db="EMBL/GenBank/DDBJ databases">
        <title>Comparative genome analysis of multiple Pseudomonas spp. focuses on biocontrol and plant growth promoting traits.</title>
        <authorList>
            <person name="Tao X.-Y."/>
            <person name="Taylor C.G."/>
        </authorList>
    </citation>
    <scope>NUCLEOTIDE SEQUENCE [LARGE SCALE GENOMIC DNA]</scope>
    <source>
        <strain evidence="3 4">48H11</strain>
    </source>
</reference>
<dbReference type="InterPro" id="IPR046673">
    <property type="entry name" value="ToxA_N"/>
</dbReference>
<dbReference type="GO" id="GO:0008237">
    <property type="term" value="F:metallopeptidase activity"/>
    <property type="evidence" value="ECO:0007669"/>
    <property type="project" value="InterPro"/>
</dbReference>